<dbReference type="InterPro" id="IPR001387">
    <property type="entry name" value="Cro/C1-type_HTH"/>
</dbReference>
<proteinExistence type="predicted"/>
<dbReference type="SMART" id="SM00530">
    <property type="entry name" value="HTH_XRE"/>
    <property type="match status" value="1"/>
</dbReference>
<dbReference type="AlphaFoldDB" id="A0A1V5SZ96"/>
<comment type="caution">
    <text evidence="2">The sequence shown here is derived from an EMBL/GenBank/DDBJ whole genome shotgun (WGS) entry which is preliminary data.</text>
</comment>
<dbReference type="CDD" id="cd00093">
    <property type="entry name" value="HTH_XRE"/>
    <property type="match status" value="1"/>
</dbReference>
<name>A0A1V5SZ96_9BACT</name>
<organism evidence="2">
    <name type="scientific">Candidatus Atribacter allofermentans</name>
    <dbReference type="NCBI Taxonomy" id="1852833"/>
    <lineage>
        <taxon>Bacteria</taxon>
        <taxon>Pseudomonadati</taxon>
        <taxon>Atribacterota</taxon>
        <taxon>Atribacteria</taxon>
        <taxon>Atribacterales</taxon>
        <taxon>Atribacteraceae</taxon>
        <taxon>Atribacter</taxon>
    </lineage>
</organism>
<reference evidence="2" key="1">
    <citation type="submission" date="2017-02" db="EMBL/GenBank/DDBJ databases">
        <title>Delving into the versatile metabolic prowess of the omnipresent phylum Bacteroidetes.</title>
        <authorList>
            <person name="Nobu M.K."/>
            <person name="Mei R."/>
            <person name="Narihiro T."/>
            <person name="Kuroda K."/>
            <person name="Liu W.-T."/>
        </authorList>
    </citation>
    <scope>NUCLEOTIDE SEQUENCE</scope>
    <source>
        <strain evidence="2">ADurb.Bin276</strain>
    </source>
</reference>
<dbReference type="GO" id="GO:0003677">
    <property type="term" value="F:DNA binding"/>
    <property type="evidence" value="ECO:0007669"/>
    <property type="project" value="InterPro"/>
</dbReference>
<evidence type="ECO:0000313" key="2">
    <source>
        <dbReference type="EMBL" id="OQA59849.1"/>
    </source>
</evidence>
<dbReference type="Pfam" id="PF01381">
    <property type="entry name" value="HTH_3"/>
    <property type="match status" value="1"/>
</dbReference>
<gene>
    <name evidence="2" type="ORF">BWY41_00756</name>
</gene>
<evidence type="ECO:0000259" key="1">
    <source>
        <dbReference type="PROSITE" id="PS50943"/>
    </source>
</evidence>
<dbReference type="PROSITE" id="PS50943">
    <property type="entry name" value="HTH_CROC1"/>
    <property type="match status" value="1"/>
</dbReference>
<protein>
    <submittedName>
        <fullName evidence="2">Helix-turn-helix protein</fullName>
    </submittedName>
</protein>
<dbReference type="Gene3D" id="1.10.260.40">
    <property type="entry name" value="lambda repressor-like DNA-binding domains"/>
    <property type="match status" value="1"/>
</dbReference>
<dbReference type="InterPro" id="IPR010982">
    <property type="entry name" value="Lambda_DNA-bd_dom_sf"/>
</dbReference>
<dbReference type="EMBL" id="MWBQ01000046">
    <property type="protein sequence ID" value="OQA59849.1"/>
    <property type="molecule type" value="Genomic_DNA"/>
</dbReference>
<dbReference type="SUPFAM" id="SSF47413">
    <property type="entry name" value="lambda repressor-like DNA-binding domains"/>
    <property type="match status" value="1"/>
</dbReference>
<accession>A0A1V5SZ96</accession>
<feature type="domain" description="HTH cro/C1-type" evidence="1">
    <location>
        <begin position="36"/>
        <end position="92"/>
    </location>
</feature>
<dbReference type="Proteomes" id="UP000485569">
    <property type="component" value="Unassembled WGS sequence"/>
</dbReference>
<sequence length="177" mass="20664">MKEKNLKEVFDDLEKDPEIARQFEYFGALTRLVLEVEEERLYKNISQEELANRMGTKQEAISRFESLRHKPGYDFLARLSKALGGRLSITTNGDYAFVVPNKYRSIIDKCAREKGEEAEDFIEDLFLKVIKDLQPPEIQQKQKKFYNKPIKENLTINNNDKENAFKITSDFVTEFAA</sequence>